<keyword evidence="2" id="KW-1185">Reference proteome</keyword>
<evidence type="ECO:0000313" key="2">
    <source>
        <dbReference type="Proteomes" id="UP001595701"/>
    </source>
</evidence>
<accession>A0ABV7SF80</accession>
<gene>
    <name evidence="1" type="ORF">ACFOZ0_16390</name>
</gene>
<dbReference type="Proteomes" id="UP001595701">
    <property type="component" value="Unassembled WGS sequence"/>
</dbReference>
<protein>
    <submittedName>
        <fullName evidence="1">Uncharacterized protein</fullName>
    </submittedName>
</protein>
<dbReference type="RefSeq" id="WP_386275982.1">
    <property type="nucleotide sequence ID" value="NZ_JBHRWR010000009.1"/>
</dbReference>
<proteinExistence type="predicted"/>
<name>A0ABV7SF80_9ACTN</name>
<reference evidence="2" key="1">
    <citation type="journal article" date="2019" name="Int. J. Syst. Evol. Microbiol.">
        <title>The Global Catalogue of Microorganisms (GCM) 10K type strain sequencing project: providing services to taxonomists for standard genome sequencing and annotation.</title>
        <authorList>
            <consortium name="The Broad Institute Genomics Platform"/>
            <consortium name="The Broad Institute Genome Sequencing Center for Infectious Disease"/>
            <person name="Wu L."/>
            <person name="Ma J."/>
        </authorList>
    </citation>
    <scope>NUCLEOTIDE SEQUENCE [LARGE SCALE GENOMIC DNA]</scope>
    <source>
        <strain evidence="2">CGMCC 4.7035</strain>
    </source>
</reference>
<organism evidence="1 2">
    <name type="scientific">Streptomyces yaanensis</name>
    <dbReference type="NCBI Taxonomy" id="1142239"/>
    <lineage>
        <taxon>Bacteria</taxon>
        <taxon>Bacillati</taxon>
        <taxon>Actinomycetota</taxon>
        <taxon>Actinomycetes</taxon>
        <taxon>Kitasatosporales</taxon>
        <taxon>Streptomycetaceae</taxon>
        <taxon>Streptomyces</taxon>
    </lineage>
</organism>
<dbReference type="EMBL" id="JBHRWR010000009">
    <property type="protein sequence ID" value="MFC3574830.1"/>
    <property type="molecule type" value="Genomic_DNA"/>
</dbReference>
<comment type="caution">
    <text evidence="1">The sequence shown here is derived from an EMBL/GenBank/DDBJ whole genome shotgun (WGS) entry which is preliminary data.</text>
</comment>
<evidence type="ECO:0000313" key="1">
    <source>
        <dbReference type="EMBL" id="MFC3574830.1"/>
    </source>
</evidence>
<sequence length="76" mass="8222">MTEDADAIPTVGEAVHDSARDRVGRVMGHEGPYIQLRPLAGGREWDADPGHLRPLTPAELLSALVAEANARSRQPR</sequence>